<sequence length="106" mass="12410">MKMLQDVTDWFKAEILGDQSLQQERKKLKSQKDFEKRINEAARHVCLSDRPNDDGAPYPVICMDGTVIYKICENPRIEKGEISLEDVGEVLVRQRIHYAENKLNYR</sequence>
<evidence type="ECO:0000313" key="1">
    <source>
        <dbReference type="EMBL" id="MCW4154091.1"/>
    </source>
</evidence>
<evidence type="ECO:0000313" key="2">
    <source>
        <dbReference type="Proteomes" id="UP001209168"/>
    </source>
</evidence>
<gene>
    <name evidence="1" type="ORF">ONT23_00750</name>
</gene>
<organism evidence="1 2">
    <name type="scientific">Segatella copri</name>
    <dbReference type="NCBI Taxonomy" id="165179"/>
    <lineage>
        <taxon>Bacteria</taxon>
        <taxon>Pseudomonadati</taxon>
        <taxon>Bacteroidota</taxon>
        <taxon>Bacteroidia</taxon>
        <taxon>Bacteroidales</taxon>
        <taxon>Prevotellaceae</taxon>
        <taxon>Segatella</taxon>
    </lineage>
</organism>
<reference evidence="1" key="1">
    <citation type="submission" date="2022-11" db="EMBL/GenBank/DDBJ databases">
        <title>Genomic repertoires linked with pathogenic potency of arthritogenic Prevotella copri isolated from the gut of rheumatoid arthritis patients.</title>
        <authorList>
            <person name="Nii T."/>
            <person name="Maeda Y."/>
            <person name="Motooka D."/>
            <person name="Naito M."/>
            <person name="Matsumoto Y."/>
            <person name="Ogawa T."/>
            <person name="Oguro-Igashira E."/>
            <person name="Kishikawa T."/>
            <person name="Yamashita M."/>
            <person name="Koizumi S."/>
            <person name="Kurakawa T."/>
            <person name="Okumura R."/>
            <person name="Kayama H."/>
            <person name="Murakami M."/>
            <person name="Sakaguchi T."/>
            <person name="Das B."/>
            <person name="Nakamura S."/>
            <person name="Okada Y."/>
            <person name="Kumanogoh A."/>
            <person name="Takeda K."/>
        </authorList>
    </citation>
    <scope>NUCLEOTIDE SEQUENCE</scope>
    <source>
        <strain evidence="1">H012_8</strain>
    </source>
</reference>
<dbReference type="Proteomes" id="UP001209168">
    <property type="component" value="Unassembled WGS sequence"/>
</dbReference>
<dbReference type="RefSeq" id="WP_264898480.1">
    <property type="nucleotide sequence ID" value="NZ_JAPDVH010000001.1"/>
</dbReference>
<name>A0AAW5UD28_9BACT</name>
<accession>A0AAW5UD28</accession>
<protein>
    <recommendedName>
        <fullName evidence="3">Transposase</fullName>
    </recommendedName>
</protein>
<evidence type="ECO:0008006" key="3">
    <source>
        <dbReference type="Google" id="ProtNLM"/>
    </source>
</evidence>
<comment type="caution">
    <text evidence="1">The sequence shown here is derived from an EMBL/GenBank/DDBJ whole genome shotgun (WGS) entry which is preliminary data.</text>
</comment>
<proteinExistence type="predicted"/>
<dbReference type="EMBL" id="JAPDVH010000001">
    <property type="protein sequence ID" value="MCW4154091.1"/>
    <property type="molecule type" value="Genomic_DNA"/>
</dbReference>
<dbReference type="AlphaFoldDB" id="A0AAW5UD28"/>